<dbReference type="InterPro" id="IPR021412">
    <property type="entry name" value="DUF3052"/>
</dbReference>
<proteinExistence type="predicted"/>
<evidence type="ECO:0000313" key="1">
    <source>
        <dbReference type="EMBL" id="CAB4607132.1"/>
    </source>
</evidence>
<reference evidence="1" key="1">
    <citation type="submission" date="2020-05" db="EMBL/GenBank/DDBJ databases">
        <authorList>
            <person name="Chiriac C."/>
            <person name="Salcher M."/>
            <person name="Ghai R."/>
            <person name="Kavagutti S V."/>
        </authorList>
    </citation>
    <scope>NUCLEOTIDE SEQUENCE</scope>
</reference>
<dbReference type="AlphaFoldDB" id="A0A6J6H0B7"/>
<sequence>MVDYLIWRSGEFGHGRILPSKGDERKKIGCEGAKTLVNIGLIRWTNPVAMRMGFAKGELILEIGYGADCDDALRADIKNIVATNFLENSTNEVVDAVLLWFREDDGDLVDELMDAMAYLSETGPIWVLTPKVGRDGHVEPSDIQDAAPTCGLSQTSTLAVAKDWTATRLVARKAGKR</sequence>
<organism evidence="1">
    <name type="scientific">freshwater metagenome</name>
    <dbReference type="NCBI Taxonomy" id="449393"/>
    <lineage>
        <taxon>unclassified sequences</taxon>
        <taxon>metagenomes</taxon>
        <taxon>ecological metagenomes</taxon>
    </lineage>
</organism>
<dbReference type="Pfam" id="PF11253">
    <property type="entry name" value="DUF3052"/>
    <property type="match status" value="1"/>
</dbReference>
<gene>
    <name evidence="1" type="ORF">UFOPK1856_00212</name>
</gene>
<name>A0A6J6H0B7_9ZZZZ</name>
<accession>A0A6J6H0B7</accession>
<dbReference type="EMBL" id="CAEZUV010000014">
    <property type="protein sequence ID" value="CAB4607132.1"/>
    <property type="molecule type" value="Genomic_DNA"/>
</dbReference>
<protein>
    <submittedName>
        <fullName evidence="1">Unannotated protein</fullName>
    </submittedName>
</protein>